<reference evidence="2" key="1">
    <citation type="submission" date="2023-03" db="EMBL/GenBank/DDBJ databases">
        <title>Massive genome expansion in bonnet fungi (Mycena s.s.) driven by repeated elements and novel gene families across ecological guilds.</title>
        <authorList>
            <consortium name="Lawrence Berkeley National Laboratory"/>
            <person name="Harder C.B."/>
            <person name="Miyauchi S."/>
            <person name="Viragh M."/>
            <person name="Kuo A."/>
            <person name="Thoen E."/>
            <person name="Andreopoulos B."/>
            <person name="Lu D."/>
            <person name="Skrede I."/>
            <person name="Drula E."/>
            <person name="Henrissat B."/>
            <person name="Morin E."/>
            <person name="Kohler A."/>
            <person name="Barry K."/>
            <person name="LaButti K."/>
            <person name="Morin E."/>
            <person name="Salamov A."/>
            <person name="Lipzen A."/>
            <person name="Mereny Z."/>
            <person name="Hegedus B."/>
            <person name="Baldrian P."/>
            <person name="Stursova M."/>
            <person name="Weitz H."/>
            <person name="Taylor A."/>
            <person name="Grigoriev I.V."/>
            <person name="Nagy L.G."/>
            <person name="Martin F."/>
            <person name="Kauserud H."/>
        </authorList>
    </citation>
    <scope>NUCLEOTIDE SEQUENCE</scope>
    <source>
        <strain evidence="2">9284</strain>
    </source>
</reference>
<accession>A0AAD7C270</accession>
<name>A0AAD7C270_9AGAR</name>
<evidence type="ECO:0000313" key="2">
    <source>
        <dbReference type="EMBL" id="KAJ7636982.1"/>
    </source>
</evidence>
<proteinExistence type="predicted"/>
<evidence type="ECO:0000313" key="3">
    <source>
        <dbReference type="Proteomes" id="UP001221142"/>
    </source>
</evidence>
<comment type="caution">
    <text evidence="2">The sequence shown here is derived from an EMBL/GenBank/DDBJ whole genome shotgun (WGS) entry which is preliminary data.</text>
</comment>
<protein>
    <submittedName>
        <fullName evidence="2">Uncharacterized protein</fullName>
    </submittedName>
</protein>
<organism evidence="2 3">
    <name type="scientific">Roridomyces roridus</name>
    <dbReference type="NCBI Taxonomy" id="1738132"/>
    <lineage>
        <taxon>Eukaryota</taxon>
        <taxon>Fungi</taxon>
        <taxon>Dikarya</taxon>
        <taxon>Basidiomycota</taxon>
        <taxon>Agaricomycotina</taxon>
        <taxon>Agaricomycetes</taxon>
        <taxon>Agaricomycetidae</taxon>
        <taxon>Agaricales</taxon>
        <taxon>Marasmiineae</taxon>
        <taxon>Mycenaceae</taxon>
        <taxon>Roridomyces</taxon>
    </lineage>
</organism>
<dbReference type="Proteomes" id="UP001221142">
    <property type="component" value="Unassembled WGS sequence"/>
</dbReference>
<keyword evidence="3" id="KW-1185">Reference proteome</keyword>
<evidence type="ECO:0000256" key="1">
    <source>
        <dbReference type="SAM" id="MobiDB-lite"/>
    </source>
</evidence>
<gene>
    <name evidence="2" type="ORF">FB45DRAFT_907939</name>
</gene>
<feature type="region of interest" description="Disordered" evidence="1">
    <location>
        <begin position="687"/>
        <end position="711"/>
    </location>
</feature>
<dbReference type="AlphaFoldDB" id="A0AAD7C270"/>
<sequence length="1050" mass="119009">MDAEPKSASPLTRFDKQDITNRYEALKLTQAFQQCPAAGMYDRARKYYTASSAPTSSPASPAAAFTTEMFSSPKIQAPYWRLSRAGDVRRMEWTTQYTRQSRTYEHWVFLPNIDEQLLGSLAGSSGVDLLTTTAAQLPLLPHLQTVMAHVYREYNEGLRRFGTAHMRILLLSELNESLAAVASQDWVFKQPDALRGRFDMHPVGYNKRSETNNPVRNYIRLQYVKHPLLDVDACLDLPEPQIRIHLDIPGVAWSDRVREGVKKALAAIQAAPEEQFPRLVGRYFAIYRVNDMLSVTPRHGRLKMKTSLAGLWGLISNRSGPYDMSDVDLDVGDRAEELKELGNAILRDTGDPCFAGDAVLVRFLHGYTPPAKKLEPGCRTGCDGVHPCMRHGCEAVQACVVMRRIGKQCYCDFCWAEVEPLHFSGYDSPLLDILSKEAMAQVRHYTDTKARPEIEYVELWVPWPRGQDFATIDSHARGWPDENQQVDSFKDHVSLRQLKGRIWHLFLFRLTDARAINDDLPEIPTKLRKIDGVRVRAVKRYDDFYGPDAIDDGFVEKQAMYGTIDRVKSLDQNSATGHTPENSVITRRAMNYLKHSFDASVTEHVPILRVLHLIGADIPELHQATTAAQQRVCDTMDRIQQIVILIAHRNADRPKASEVVGLYHQAADVRATLGLPVPDWYRPSKEWPRQETEAVPSPRVSHGTGFSKGHRDGAKVDFSHLGPCVNFLARLRDVLTAVKTGVIALPEEIDRDSWRRWVKEGQDHHEEMNKIDEEVELRGMSATGDTDEEDDELLAEGFDEAPRAVRAEVERLLAGVAAVDLDLLTKEMPAMLAMAKDLTGTDGLFSSLPQMGFKIEEEDMELRVIPGLTEQSLEDQLAVAWNMVCRMLRMCDRRGFYSDVTLGRFVVFLIVWGIMTGHRDHYLGVPLRDTGSRHPLQVSIGHRIHGWPMFALLVELGALDPDSLAALPLERVNILPEALCFNYARQHYRDDGLVAVDQYLRRVGEPGAMALLMQDKDFITWYRKPSSPERLRRVLDLFCMKARQDYMFNL</sequence>
<dbReference type="EMBL" id="JARKIF010000006">
    <property type="protein sequence ID" value="KAJ7636982.1"/>
    <property type="molecule type" value="Genomic_DNA"/>
</dbReference>